<dbReference type="AlphaFoldDB" id="A0AAQ3SFS5"/>
<dbReference type="Pfam" id="PF03468">
    <property type="entry name" value="XS"/>
    <property type="match status" value="1"/>
</dbReference>
<evidence type="ECO:0008006" key="6">
    <source>
        <dbReference type="Google" id="ProtNLM"/>
    </source>
</evidence>
<feature type="non-terminal residue" evidence="4">
    <location>
        <position position="731"/>
    </location>
</feature>
<organism evidence="4 5">
    <name type="scientific">Paspalum notatum var. saurae</name>
    <dbReference type="NCBI Taxonomy" id="547442"/>
    <lineage>
        <taxon>Eukaryota</taxon>
        <taxon>Viridiplantae</taxon>
        <taxon>Streptophyta</taxon>
        <taxon>Embryophyta</taxon>
        <taxon>Tracheophyta</taxon>
        <taxon>Spermatophyta</taxon>
        <taxon>Magnoliopsida</taxon>
        <taxon>Liliopsida</taxon>
        <taxon>Poales</taxon>
        <taxon>Poaceae</taxon>
        <taxon>PACMAD clade</taxon>
        <taxon>Panicoideae</taxon>
        <taxon>Andropogonodae</taxon>
        <taxon>Paspaleae</taxon>
        <taxon>Paspalinae</taxon>
        <taxon>Paspalum</taxon>
    </lineage>
</organism>
<dbReference type="EMBL" id="CP144745">
    <property type="protein sequence ID" value="WVZ50971.1"/>
    <property type="molecule type" value="Genomic_DNA"/>
</dbReference>
<dbReference type="Proteomes" id="UP001341281">
    <property type="component" value="Chromosome 01"/>
</dbReference>
<evidence type="ECO:0000256" key="1">
    <source>
        <dbReference type="SAM" id="MobiDB-lite"/>
    </source>
</evidence>
<accession>A0AAQ3SFS5</accession>
<dbReference type="InterPro" id="IPR005380">
    <property type="entry name" value="XS_domain"/>
</dbReference>
<evidence type="ECO:0000259" key="2">
    <source>
        <dbReference type="Pfam" id="PF03468"/>
    </source>
</evidence>
<reference evidence="4 5" key="1">
    <citation type="submission" date="2024-02" db="EMBL/GenBank/DDBJ databases">
        <title>High-quality chromosome-scale genome assembly of Pensacola bahiagrass (Paspalum notatum Flugge var. saurae).</title>
        <authorList>
            <person name="Vega J.M."/>
            <person name="Podio M."/>
            <person name="Orjuela J."/>
            <person name="Siena L.A."/>
            <person name="Pessino S.C."/>
            <person name="Combes M.C."/>
            <person name="Mariac C."/>
            <person name="Albertini E."/>
            <person name="Pupilli F."/>
            <person name="Ortiz J.P.A."/>
            <person name="Leblanc O."/>
        </authorList>
    </citation>
    <scope>NUCLEOTIDE SEQUENCE [LARGE SCALE GENOMIC DNA]</scope>
    <source>
        <strain evidence="4">R1</strain>
        <tissue evidence="4">Leaf</tissue>
    </source>
</reference>
<dbReference type="InterPro" id="IPR005174">
    <property type="entry name" value="KIB1-4_b-propeller"/>
</dbReference>
<sequence>MKAAGPKPKPKTMPPPAAAAAPAHNPQAAAAAAAAAASRASSSSSSAAAEPNPNKRSQPGSAATTSAAPSKPSDPAPSVNGDANRSPLLPPPHAPLGASPLPMSRPLLTVAAVEAVMSAIPPPPRYGLEDLDRRTVALSDGTVRTYFALPHEPPPQLRQPPPPIPPHLLVPPPAPPRLPLERWAPPPMPVPMPMPMPPLLPSAGLLPMPVPKRKWEDQANGGVPGESSGRQQQQKPEARAAKQVKVEETGVDPKALKSAFLKMVKLMNENEAHKKNYRSNGKLAQLKCPPLPGKDGQRSMQARFPASLDGLNKASRLVELFERQGHGRAAWAHIRSIAPTSDGASNNPMLVKVDGKGERTWVLYGYLATVWDLDMLDAESKQNATDEHHFCHHIRRQGSRSPSWLVRARCVCSAWRAVYTSLLCSSGSSSLRQTTPCLLYTSESAGASTAGFYSLVEKKAYMLALPDPPIRSRYIIGSSSYGWIVTSDERSAVMTQDFGHGVCLGLSELRDFLFHKAVLSADSCSGGDYFVVLIHNPHFQLSFARAGDDEWTWLPPHCDYEDCFFNRGLLYASTSIGEIHTFDLGAPVVTPKILLDRVKDKIRAVGCCKYEVQGDEEDEDDSDLELEFDPESHVTNTTAIKVHKVQPALKEFVQISSIGQNVLFLGHNQSLCLNAEEYPHLKANHVYFTDDDYLYLTGFKNNRRDIGVFDLENNTSEEIGSLRLWSNWPAP</sequence>
<proteinExistence type="predicted"/>
<dbReference type="PANTHER" id="PTHR44586">
    <property type="entry name" value="F-BOX DOMAIN CONTAINING PROTEIN, EXPRESSED"/>
    <property type="match status" value="1"/>
</dbReference>
<evidence type="ECO:0000313" key="4">
    <source>
        <dbReference type="EMBL" id="WVZ50971.1"/>
    </source>
</evidence>
<dbReference type="GO" id="GO:0031047">
    <property type="term" value="P:regulatory ncRNA-mediated gene silencing"/>
    <property type="evidence" value="ECO:0007669"/>
    <property type="project" value="InterPro"/>
</dbReference>
<evidence type="ECO:0000313" key="5">
    <source>
        <dbReference type="Proteomes" id="UP001341281"/>
    </source>
</evidence>
<feature type="region of interest" description="Disordered" evidence="1">
    <location>
        <begin position="208"/>
        <end position="249"/>
    </location>
</feature>
<feature type="compositionally biased region" description="Low complexity" evidence="1">
    <location>
        <begin position="59"/>
        <end position="78"/>
    </location>
</feature>
<feature type="compositionally biased region" description="Low complexity" evidence="1">
    <location>
        <begin position="18"/>
        <end position="51"/>
    </location>
</feature>
<dbReference type="InterPro" id="IPR038588">
    <property type="entry name" value="XS_domain_sf"/>
</dbReference>
<feature type="domain" description="KIB1-4 beta-propeller" evidence="3">
    <location>
        <begin position="452"/>
        <end position="710"/>
    </location>
</feature>
<keyword evidence="5" id="KW-1185">Reference proteome</keyword>
<feature type="compositionally biased region" description="Basic and acidic residues" evidence="1">
    <location>
        <begin position="236"/>
        <end position="248"/>
    </location>
</feature>
<evidence type="ECO:0000259" key="3">
    <source>
        <dbReference type="Pfam" id="PF03478"/>
    </source>
</evidence>
<feature type="region of interest" description="Disordered" evidence="1">
    <location>
        <begin position="1"/>
        <end position="103"/>
    </location>
</feature>
<dbReference type="Pfam" id="PF03478">
    <property type="entry name" value="Beta-prop_KIB1-4"/>
    <property type="match status" value="1"/>
</dbReference>
<gene>
    <name evidence="4" type="ORF">U9M48_002168</name>
</gene>
<dbReference type="PANTHER" id="PTHR44586:SF6">
    <property type="entry name" value="OS11G0579600 PROTEIN"/>
    <property type="match status" value="1"/>
</dbReference>
<name>A0AAQ3SFS5_PASNO</name>
<protein>
    <recommendedName>
        <fullName evidence="6">DUF295 domain-containing protein</fullName>
    </recommendedName>
</protein>
<feature type="domain" description="XS" evidence="2">
    <location>
        <begin position="283"/>
        <end position="373"/>
    </location>
</feature>
<dbReference type="Gene3D" id="3.30.70.2890">
    <property type="entry name" value="XS domain"/>
    <property type="match status" value="1"/>
</dbReference>